<dbReference type="InterPro" id="IPR011094">
    <property type="entry name" value="Uncharacterised_LppY/LpqO"/>
</dbReference>
<dbReference type="KEGG" id="cman:A9D14_11460"/>
<evidence type="ECO:0000313" key="1">
    <source>
        <dbReference type="EMBL" id="ARU16681.1"/>
    </source>
</evidence>
<dbReference type="OrthoDB" id="4687120at2"/>
<sequence length="286" mass="30197">MPSHLHAQDNSGNFEALVFEASHATVTMTEDGVARIGWTRDDVEVMVDGMRLDPPAGLGSWAAFKPVDGGVMVMGDTVVFEDEITAAMDAALANGLSVTALHNHFIFDDPPVYFMHIGGHGETARMAAGVKAVWDAIKEVRAASPTPRRSFGGTTPAADGTINAAPLSDTLGAEPSIGDGVVKYTFARQGRMHGIDIGGSMGLTTWAAFSGTDDLAAVDGDFIMTEDEVQPVLRALRQKGIHIVALHNHMIGGEPMFYFLHYWGVGPAKELAAAIAAARNAQAEPG</sequence>
<protein>
    <recommendedName>
        <fullName evidence="3">DUF1259 domain-containing protein</fullName>
    </recommendedName>
</protein>
<accession>A0A1Z1FCX3</accession>
<dbReference type="EMBL" id="CP019602">
    <property type="protein sequence ID" value="ARU16681.1"/>
    <property type="molecule type" value="Genomic_DNA"/>
</dbReference>
<reference evidence="1 2" key="1">
    <citation type="submission" date="2017-01" db="EMBL/GenBank/DDBJ databases">
        <title>Complete genome sequence of esterase-producing bacterium Croceicoccus marinus E4A9.</title>
        <authorList>
            <person name="Wu Y.-H."/>
            <person name="Cheng H."/>
            <person name="Xu L."/>
            <person name="Huo Y.-Y."/>
            <person name="Wang C.-S."/>
            <person name="Xu X.-W."/>
        </authorList>
    </citation>
    <scope>NUCLEOTIDE SEQUENCE [LARGE SCALE GENOMIC DNA]</scope>
    <source>
        <strain evidence="1 2">E4A9</strain>
    </source>
</reference>
<dbReference type="Proteomes" id="UP000195807">
    <property type="component" value="Chromosome"/>
</dbReference>
<evidence type="ECO:0008006" key="3">
    <source>
        <dbReference type="Google" id="ProtNLM"/>
    </source>
</evidence>
<gene>
    <name evidence="1" type="ORF">A9D14_11460</name>
</gene>
<dbReference type="AlphaFoldDB" id="A0A1Z1FCX3"/>
<evidence type="ECO:0000313" key="2">
    <source>
        <dbReference type="Proteomes" id="UP000195807"/>
    </source>
</evidence>
<dbReference type="Pfam" id="PF07485">
    <property type="entry name" value="DUF1529"/>
    <property type="match status" value="2"/>
</dbReference>
<proteinExistence type="predicted"/>
<organism evidence="1 2">
    <name type="scientific">Croceicoccus marinus</name>
    <dbReference type="NCBI Taxonomy" id="450378"/>
    <lineage>
        <taxon>Bacteria</taxon>
        <taxon>Pseudomonadati</taxon>
        <taxon>Pseudomonadota</taxon>
        <taxon>Alphaproteobacteria</taxon>
        <taxon>Sphingomonadales</taxon>
        <taxon>Erythrobacteraceae</taxon>
        <taxon>Croceicoccus</taxon>
    </lineage>
</organism>
<name>A0A1Z1FCX3_9SPHN</name>
<keyword evidence="2" id="KW-1185">Reference proteome</keyword>